<comment type="subcellular location">
    <subcellularLocation>
        <location evidence="1 8">Cell outer membrane</location>
        <topology evidence="1 8">Multi-pass membrane protein</topology>
    </subcellularLocation>
</comment>
<evidence type="ECO:0000256" key="6">
    <source>
        <dbReference type="ARBA" id="ARBA00023136"/>
    </source>
</evidence>
<comment type="similarity">
    <text evidence="8 9">Belongs to the TonB-dependent receptor family.</text>
</comment>
<evidence type="ECO:0000256" key="8">
    <source>
        <dbReference type="PROSITE-ProRule" id="PRU01360"/>
    </source>
</evidence>
<dbReference type="Proteomes" id="UP000706039">
    <property type="component" value="Unassembled WGS sequence"/>
</dbReference>
<evidence type="ECO:0000256" key="2">
    <source>
        <dbReference type="ARBA" id="ARBA00022448"/>
    </source>
</evidence>
<feature type="signal peptide" evidence="10">
    <location>
        <begin position="1"/>
        <end position="34"/>
    </location>
</feature>
<evidence type="ECO:0000256" key="10">
    <source>
        <dbReference type="SAM" id="SignalP"/>
    </source>
</evidence>
<evidence type="ECO:0000256" key="1">
    <source>
        <dbReference type="ARBA" id="ARBA00004571"/>
    </source>
</evidence>
<comment type="caution">
    <text evidence="13">The sequence shown here is derived from an EMBL/GenBank/DDBJ whole genome shotgun (WGS) entry which is preliminary data.</text>
</comment>
<dbReference type="Gene3D" id="2.40.170.20">
    <property type="entry name" value="TonB-dependent receptor, beta-barrel domain"/>
    <property type="match status" value="1"/>
</dbReference>
<sequence length="925" mass="98645">MKTRSMTRMRRGGRAAWAGALPLAFALLAGPAMAQSTDETARARSGEETGEEIVVTASRIRRDGFVAPTPTTVVGPAELAQGGRTNIANVLGDIPQFRSTDSPTTTTTTTNTGSATADLRGLGSVRTLVLINGRRPISSGSGGTVDLNDVPFSLVERVEVVTGGASAAWGSGAVAGVVNIILDDRRKGLDLSAQYGVSSRGDGDEYKLGGSFGTDFADGRGHLSVAADYVETSAIRPKTSRGRVGRWALIRDPDATEENGRPLFVTVPNVGFSILSRGGLILSGPLAGQQFLRGGALAPFDYGAIVSGAYTTSDDAPSFDDGSALSAPVRRITAYGRATYALGDDIRLSFDASHADVRSVSDTRPDSNFADLFIRGDNAFLPAAVRAAIVAPGQDPAEAGFIMGRYNADFGLVRADTRRRSTQGTIGLDGSLGDGWKWDAYYTYGVTRSIVQLQKLRIASNFLESVDSVIHPVTGRPICRSALTVPTTACVPIDLFGEGAPSAEALRYIQGDLFANTRGQLHVAAASIRGEPFSLWAGPVSVAAGAEWRRESARLTIDPLSAGLRFASINASGLSGGVSVREGFFETVVPLVKDVPLFKALELNGAVRFSDYSTSGGIFSWKIGLTNQVTDDLRLRATRSRDIRSPNVSELFSARDTLHTSIFDPVKDTQVQIVQFTGGNRDLKPETANTLTLGAIYSPKWAPGLNLSADYYSIDISGAIKAISAQDIVNRCVGGNADLCGLIARDGAGNIVSTNAALINLARFEARGIDFELSYETDLTALSSTLPGRIQFRLIANHVDKYINDDGVSRIDALGDLGSEVLAVPRWRGVASATYSDRDLTVNLRARYVGKGAIDKNLSIANNHIDARTYVDLGFEYRILSDAKRRLSWFGNVNNLFDRAPPLNPNPVHYDIVGRYFTTGIRASF</sequence>
<organism evidence="13 14">
    <name type="scientific">Sphingomonas colocasiae</name>
    <dbReference type="NCBI Taxonomy" id="1848973"/>
    <lineage>
        <taxon>Bacteria</taxon>
        <taxon>Pseudomonadati</taxon>
        <taxon>Pseudomonadota</taxon>
        <taxon>Alphaproteobacteria</taxon>
        <taxon>Sphingomonadales</taxon>
        <taxon>Sphingomonadaceae</taxon>
        <taxon>Sphingomonas</taxon>
    </lineage>
</organism>
<reference evidence="13 14" key="1">
    <citation type="submission" date="2021-08" db="EMBL/GenBank/DDBJ databases">
        <authorList>
            <person name="Tuo L."/>
        </authorList>
    </citation>
    <scope>NUCLEOTIDE SEQUENCE [LARGE SCALE GENOMIC DNA]</scope>
    <source>
        <strain evidence="13 14">JCM 31229</strain>
    </source>
</reference>
<keyword evidence="7 8" id="KW-0998">Cell outer membrane</keyword>
<keyword evidence="14" id="KW-1185">Reference proteome</keyword>
<gene>
    <name evidence="13" type="ORF">K7G82_23280</name>
</gene>
<keyword evidence="6 8" id="KW-0472">Membrane</keyword>
<dbReference type="Pfam" id="PF00593">
    <property type="entry name" value="TonB_dep_Rec_b-barrel"/>
    <property type="match status" value="1"/>
</dbReference>
<dbReference type="InterPro" id="IPR037066">
    <property type="entry name" value="Plug_dom_sf"/>
</dbReference>
<name>A0ABS7PV60_9SPHN</name>
<dbReference type="Pfam" id="PF07715">
    <property type="entry name" value="Plug"/>
    <property type="match status" value="1"/>
</dbReference>
<keyword evidence="13" id="KW-0675">Receptor</keyword>
<keyword evidence="2 8" id="KW-0813">Transport</keyword>
<proteinExistence type="inferred from homology"/>
<evidence type="ECO:0000313" key="13">
    <source>
        <dbReference type="EMBL" id="MBY8825245.1"/>
    </source>
</evidence>
<dbReference type="Gene3D" id="2.170.130.10">
    <property type="entry name" value="TonB-dependent receptor, plug domain"/>
    <property type="match status" value="1"/>
</dbReference>
<evidence type="ECO:0000256" key="9">
    <source>
        <dbReference type="RuleBase" id="RU003357"/>
    </source>
</evidence>
<keyword evidence="3 8" id="KW-1134">Transmembrane beta strand</keyword>
<evidence type="ECO:0000256" key="4">
    <source>
        <dbReference type="ARBA" id="ARBA00022692"/>
    </source>
</evidence>
<accession>A0ABS7PV60</accession>
<keyword evidence="5 9" id="KW-0798">TonB box</keyword>
<dbReference type="InterPro" id="IPR039426">
    <property type="entry name" value="TonB-dep_rcpt-like"/>
</dbReference>
<evidence type="ECO:0000256" key="3">
    <source>
        <dbReference type="ARBA" id="ARBA00022452"/>
    </source>
</evidence>
<evidence type="ECO:0000259" key="12">
    <source>
        <dbReference type="Pfam" id="PF07715"/>
    </source>
</evidence>
<evidence type="ECO:0000256" key="7">
    <source>
        <dbReference type="ARBA" id="ARBA00023237"/>
    </source>
</evidence>
<keyword evidence="4 8" id="KW-0812">Transmembrane</keyword>
<feature type="domain" description="TonB-dependent receptor plug" evidence="12">
    <location>
        <begin position="67"/>
        <end position="177"/>
    </location>
</feature>
<dbReference type="PROSITE" id="PS52016">
    <property type="entry name" value="TONB_DEPENDENT_REC_3"/>
    <property type="match status" value="1"/>
</dbReference>
<dbReference type="InterPro" id="IPR036942">
    <property type="entry name" value="Beta-barrel_TonB_sf"/>
</dbReference>
<feature type="chain" id="PRO_5047291824" evidence="10">
    <location>
        <begin position="35"/>
        <end position="925"/>
    </location>
</feature>
<feature type="domain" description="TonB-dependent receptor-like beta-barrel" evidence="11">
    <location>
        <begin position="412"/>
        <end position="896"/>
    </location>
</feature>
<protein>
    <submittedName>
        <fullName evidence="13">TonB-dependent receptor</fullName>
    </submittedName>
</protein>
<dbReference type="SUPFAM" id="SSF56935">
    <property type="entry name" value="Porins"/>
    <property type="match status" value="1"/>
</dbReference>
<keyword evidence="10" id="KW-0732">Signal</keyword>
<evidence type="ECO:0000259" key="11">
    <source>
        <dbReference type="Pfam" id="PF00593"/>
    </source>
</evidence>
<dbReference type="RefSeq" id="WP_222992342.1">
    <property type="nucleotide sequence ID" value="NZ_JAINVV010000011.1"/>
</dbReference>
<dbReference type="InterPro" id="IPR012910">
    <property type="entry name" value="Plug_dom"/>
</dbReference>
<dbReference type="EMBL" id="JAINVV010000011">
    <property type="protein sequence ID" value="MBY8825245.1"/>
    <property type="molecule type" value="Genomic_DNA"/>
</dbReference>
<evidence type="ECO:0000256" key="5">
    <source>
        <dbReference type="ARBA" id="ARBA00023077"/>
    </source>
</evidence>
<dbReference type="InterPro" id="IPR000531">
    <property type="entry name" value="Beta-barrel_TonB"/>
</dbReference>
<dbReference type="PANTHER" id="PTHR47234:SF2">
    <property type="entry name" value="TONB-DEPENDENT RECEPTOR"/>
    <property type="match status" value="1"/>
</dbReference>
<dbReference type="PANTHER" id="PTHR47234">
    <property type="match status" value="1"/>
</dbReference>
<evidence type="ECO:0000313" key="14">
    <source>
        <dbReference type="Proteomes" id="UP000706039"/>
    </source>
</evidence>